<accession>K2J5A6</accession>
<dbReference type="EMBL" id="AMRI01000021">
    <property type="protein sequence ID" value="EKE70213.1"/>
    <property type="molecule type" value="Genomic_DNA"/>
</dbReference>
<comment type="caution">
    <text evidence="1">The sequence shown here is derived from an EMBL/GenBank/DDBJ whole genome shotgun (WGS) entry which is preliminary data.</text>
</comment>
<dbReference type="Proteomes" id="UP000006755">
    <property type="component" value="Unassembled WGS sequence"/>
</dbReference>
<evidence type="ECO:0000313" key="2">
    <source>
        <dbReference type="Proteomes" id="UP000006755"/>
    </source>
</evidence>
<name>K2J5A6_9GAMM</name>
<sequence length="82" mass="9341">MADVVFSKDVFFIDNCCRANEQRYSIQSSEVVLTIFDFIWIEIQICGDDVPLPAKGYSNQGAGHEEPQAIFECYVRLYDANP</sequence>
<gene>
    <name evidence="1" type="ORF">B3C1_13963</name>
</gene>
<keyword evidence="2" id="KW-1185">Reference proteome</keyword>
<dbReference type="AlphaFoldDB" id="K2J5A6"/>
<organism evidence="1 2">
    <name type="scientific">Gallaecimonas xiamenensis 3-C-1</name>
    <dbReference type="NCBI Taxonomy" id="745411"/>
    <lineage>
        <taxon>Bacteria</taxon>
        <taxon>Pseudomonadati</taxon>
        <taxon>Pseudomonadota</taxon>
        <taxon>Gammaproteobacteria</taxon>
        <taxon>Enterobacterales</taxon>
        <taxon>Gallaecimonadaceae</taxon>
        <taxon>Gallaecimonas</taxon>
    </lineage>
</organism>
<proteinExistence type="predicted"/>
<reference evidence="1 2" key="1">
    <citation type="journal article" date="2012" name="J. Bacteriol.">
        <title>Genome Sequence of Gallaecimonas xiamenensis Type Strain 3-C-1.</title>
        <authorList>
            <person name="Lai Q."/>
            <person name="Wang L."/>
            <person name="Wang W."/>
            <person name="Shao Z."/>
        </authorList>
    </citation>
    <scope>NUCLEOTIDE SEQUENCE [LARGE SCALE GENOMIC DNA]</scope>
    <source>
        <strain evidence="1 2">3-C-1</strain>
    </source>
</reference>
<protein>
    <submittedName>
        <fullName evidence="1">Uncharacterized protein</fullName>
    </submittedName>
</protein>
<evidence type="ECO:0000313" key="1">
    <source>
        <dbReference type="EMBL" id="EKE70213.1"/>
    </source>
</evidence>